<keyword evidence="2" id="KW-1185">Reference proteome</keyword>
<gene>
    <name evidence="1" type="ORF">L0U89_00500</name>
</gene>
<evidence type="ECO:0008006" key="3">
    <source>
        <dbReference type="Google" id="ProtNLM"/>
    </source>
</evidence>
<dbReference type="RefSeq" id="WP_234859734.1">
    <property type="nucleotide sequence ID" value="NZ_JAKEVZ010000001.1"/>
</dbReference>
<organism evidence="1 2">
    <name type="scientific">Mariniradius sediminis</name>
    <dbReference type="NCBI Taxonomy" id="2909237"/>
    <lineage>
        <taxon>Bacteria</taxon>
        <taxon>Pseudomonadati</taxon>
        <taxon>Bacteroidota</taxon>
        <taxon>Cytophagia</taxon>
        <taxon>Cytophagales</taxon>
        <taxon>Cyclobacteriaceae</taxon>
        <taxon>Mariniradius</taxon>
    </lineage>
</organism>
<evidence type="ECO:0000313" key="2">
    <source>
        <dbReference type="Proteomes" id="UP001201449"/>
    </source>
</evidence>
<evidence type="ECO:0000313" key="1">
    <source>
        <dbReference type="EMBL" id="MCF1749532.1"/>
    </source>
</evidence>
<comment type="caution">
    <text evidence="1">The sequence shown here is derived from an EMBL/GenBank/DDBJ whole genome shotgun (WGS) entry which is preliminary data.</text>
</comment>
<proteinExistence type="predicted"/>
<name>A0ABS9BPU8_9BACT</name>
<dbReference type="Proteomes" id="UP001201449">
    <property type="component" value="Unassembled WGS sequence"/>
</dbReference>
<dbReference type="EMBL" id="JAKEVZ010000001">
    <property type="protein sequence ID" value="MCF1749532.1"/>
    <property type="molecule type" value="Genomic_DNA"/>
</dbReference>
<accession>A0ABS9BPU8</accession>
<protein>
    <recommendedName>
        <fullName evidence="3">CopG family transcriptional regulator</fullName>
    </recommendedName>
</protein>
<sequence length="75" mass="8623">MEKININVSDELAKKWAKTSGAQKAKIEKFLEASVSDLLFKINQKNFDELLEKAREEAERNGLSEEILEKILNED</sequence>
<reference evidence="1 2" key="1">
    <citation type="submission" date="2022-01" db="EMBL/GenBank/DDBJ databases">
        <title>Mariniradius saccharolyticus sp. nov., isolated from sediment of a river.</title>
        <authorList>
            <person name="Liu H."/>
        </authorList>
    </citation>
    <scope>NUCLEOTIDE SEQUENCE [LARGE SCALE GENOMIC DNA]</scope>
    <source>
        <strain evidence="1 2">RY-2</strain>
    </source>
</reference>